<evidence type="ECO:0000256" key="5">
    <source>
        <dbReference type="ARBA" id="ARBA00023004"/>
    </source>
</evidence>
<dbReference type="InterPro" id="IPR036396">
    <property type="entry name" value="Cyt_P450_sf"/>
</dbReference>
<dbReference type="PRINTS" id="PR00463">
    <property type="entry name" value="EP450I"/>
</dbReference>
<name>A0A6A6UGS4_9PEZI</name>
<evidence type="ECO:0000256" key="8">
    <source>
        <dbReference type="SAM" id="Phobius"/>
    </source>
</evidence>
<dbReference type="GO" id="GO:0004497">
    <property type="term" value="F:monooxygenase activity"/>
    <property type="evidence" value="ECO:0007669"/>
    <property type="project" value="UniProtKB-KW"/>
</dbReference>
<organism evidence="9 10">
    <name type="scientific">Microthyrium microscopicum</name>
    <dbReference type="NCBI Taxonomy" id="703497"/>
    <lineage>
        <taxon>Eukaryota</taxon>
        <taxon>Fungi</taxon>
        <taxon>Dikarya</taxon>
        <taxon>Ascomycota</taxon>
        <taxon>Pezizomycotina</taxon>
        <taxon>Dothideomycetes</taxon>
        <taxon>Dothideomycetes incertae sedis</taxon>
        <taxon>Microthyriales</taxon>
        <taxon>Microthyriaceae</taxon>
        <taxon>Microthyrium</taxon>
    </lineage>
</organism>
<proteinExistence type="inferred from homology"/>
<dbReference type="InterPro" id="IPR001128">
    <property type="entry name" value="Cyt_P450"/>
</dbReference>
<feature type="binding site" description="axial binding residue" evidence="7">
    <location>
        <position position="386"/>
    </location>
    <ligand>
        <name>heme</name>
        <dbReference type="ChEBI" id="CHEBI:30413"/>
    </ligand>
    <ligandPart>
        <name>Fe</name>
        <dbReference type="ChEBI" id="CHEBI:18248"/>
    </ligandPart>
</feature>
<dbReference type="InterPro" id="IPR002401">
    <property type="entry name" value="Cyt_P450_E_grp-I"/>
</dbReference>
<evidence type="ECO:0000256" key="7">
    <source>
        <dbReference type="PIRSR" id="PIRSR602401-1"/>
    </source>
</evidence>
<feature type="transmembrane region" description="Helical" evidence="8">
    <location>
        <begin position="12"/>
        <end position="33"/>
    </location>
</feature>
<keyword evidence="8" id="KW-1133">Transmembrane helix</keyword>
<evidence type="ECO:0000313" key="9">
    <source>
        <dbReference type="EMBL" id="KAF2670084.1"/>
    </source>
</evidence>
<evidence type="ECO:0000256" key="3">
    <source>
        <dbReference type="ARBA" id="ARBA00022723"/>
    </source>
</evidence>
<evidence type="ECO:0000256" key="6">
    <source>
        <dbReference type="ARBA" id="ARBA00023033"/>
    </source>
</evidence>
<dbReference type="Pfam" id="PF00067">
    <property type="entry name" value="p450"/>
    <property type="match status" value="1"/>
</dbReference>
<keyword evidence="4" id="KW-0560">Oxidoreductase</keyword>
<evidence type="ECO:0000256" key="4">
    <source>
        <dbReference type="ARBA" id="ARBA00023002"/>
    </source>
</evidence>
<gene>
    <name evidence="9" type="ORF">BT63DRAFT_469669</name>
</gene>
<comment type="similarity">
    <text evidence="2">Belongs to the cytochrome P450 family.</text>
</comment>
<dbReference type="AlphaFoldDB" id="A0A6A6UGS4"/>
<keyword evidence="8" id="KW-0812">Transmembrane</keyword>
<dbReference type="PANTHER" id="PTHR24305">
    <property type="entry name" value="CYTOCHROME P450"/>
    <property type="match status" value="1"/>
</dbReference>
<protein>
    <submittedName>
        <fullName evidence="9">Cytochrome P450</fullName>
    </submittedName>
</protein>
<dbReference type="Gene3D" id="1.10.630.10">
    <property type="entry name" value="Cytochrome P450"/>
    <property type="match status" value="2"/>
</dbReference>
<dbReference type="GO" id="GO:0020037">
    <property type="term" value="F:heme binding"/>
    <property type="evidence" value="ECO:0007669"/>
    <property type="project" value="InterPro"/>
</dbReference>
<comment type="cofactor">
    <cofactor evidence="1 7">
        <name>heme</name>
        <dbReference type="ChEBI" id="CHEBI:30413"/>
    </cofactor>
</comment>
<dbReference type="PANTHER" id="PTHR24305:SF157">
    <property type="entry name" value="N-ACETYLTRYPTOPHAN 6-HYDROXYLASE IVOC-RELATED"/>
    <property type="match status" value="1"/>
</dbReference>
<keyword evidence="8" id="KW-0472">Membrane</keyword>
<dbReference type="SUPFAM" id="SSF48264">
    <property type="entry name" value="Cytochrome P450"/>
    <property type="match status" value="1"/>
</dbReference>
<dbReference type="CDD" id="cd11062">
    <property type="entry name" value="CYP58-like"/>
    <property type="match status" value="1"/>
</dbReference>
<accession>A0A6A6UGS4</accession>
<dbReference type="Proteomes" id="UP000799302">
    <property type="component" value="Unassembled WGS sequence"/>
</dbReference>
<dbReference type="OrthoDB" id="3945418at2759"/>
<dbReference type="GO" id="GO:0005506">
    <property type="term" value="F:iron ion binding"/>
    <property type="evidence" value="ECO:0007669"/>
    <property type="project" value="InterPro"/>
</dbReference>
<keyword evidence="3 7" id="KW-0479">Metal-binding</keyword>
<keyword evidence="7" id="KW-0349">Heme</keyword>
<dbReference type="InterPro" id="IPR050121">
    <property type="entry name" value="Cytochrome_P450_monoxygenase"/>
</dbReference>
<keyword evidence="10" id="KW-1185">Reference proteome</keyword>
<dbReference type="EMBL" id="MU004234">
    <property type="protein sequence ID" value="KAF2670084.1"/>
    <property type="molecule type" value="Genomic_DNA"/>
</dbReference>
<dbReference type="GO" id="GO:0016705">
    <property type="term" value="F:oxidoreductase activity, acting on paired donors, with incorporation or reduction of molecular oxygen"/>
    <property type="evidence" value="ECO:0007669"/>
    <property type="project" value="InterPro"/>
</dbReference>
<keyword evidence="6" id="KW-0503">Monooxygenase</keyword>
<evidence type="ECO:0000313" key="10">
    <source>
        <dbReference type="Proteomes" id="UP000799302"/>
    </source>
</evidence>
<sequence length="445" mass="51662">MQYQSVTSLKAAAILSLIYLVYILGLYAYRFFFHPLSKFPGPKLAALSHWYEFYYDVLQHGQFTEHIQELHKLYGPIVRITPTEIHISDPEFYDTLYERSGRRDKYGYFSRRFGYASDSFSTIHHDVHRMRRRALSPFFSVKCISEFQPVIRAKTAKFCNKIAEYHPNFKDTLHDALLTCYITGHFALHFLFVFPILDSLPDWFVIKVQPLLRPMVGIKRDLAQKVRAIRDGTNGGHKSASHATIFHELLHSDLPEPEKTDKRPADEAQLIVAALRAELRSAGVSASDETDWRTLEGLSYLNGCVRKAIRLAHGTSTRSPWLAHDQELHYQDWVIPKNTPVSMTNVDILMNEDIYLEPKEFRPERWIENPVLEKYFVPFTKGSWQCLGLNLAQAELYIVLAMVFIRFDFQLYETDVSDVEMVHAYLIPYSKWESKGVRVLVNSID</sequence>
<evidence type="ECO:0000256" key="1">
    <source>
        <dbReference type="ARBA" id="ARBA00001971"/>
    </source>
</evidence>
<keyword evidence="5 7" id="KW-0408">Iron</keyword>
<evidence type="ECO:0000256" key="2">
    <source>
        <dbReference type="ARBA" id="ARBA00010617"/>
    </source>
</evidence>
<reference evidence="9" key="1">
    <citation type="journal article" date="2020" name="Stud. Mycol.">
        <title>101 Dothideomycetes genomes: a test case for predicting lifestyles and emergence of pathogens.</title>
        <authorList>
            <person name="Haridas S."/>
            <person name="Albert R."/>
            <person name="Binder M."/>
            <person name="Bloem J."/>
            <person name="Labutti K."/>
            <person name="Salamov A."/>
            <person name="Andreopoulos B."/>
            <person name="Baker S."/>
            <person name="Barry K."/>
            <person name="Bills G."/>
            <person name="Bluhm B."/>
            <person name="Cannon C."/>
            <person name="Castanera R."/>
            <person name="Culley D."/>
            <person name="Daum C."/>
            <person name="Ezra D."/>
            <person name="Gonzalez J."/>
            <person name="Henrissat B."/>
            <person name="Kuo A."/>
            <person name="Liang C."/>
            <person name="Lipzen A."/>
            <person name="Lutzoni F."/>
            <person name="Magnuson J."/>
            <person name="Mondo S."/>
            <person name="Nolan M."/>
            <person name="Ohm R."/>
            <person name="Pangilinan J."/>
            <person name="Park H.-J."/>
            <person name="Ramirez L."/>
            <person name="Alfaro M."/>
            <person name="Sun H."/>
            <person name="Tritt A."/>
            <person name="Yoshinaga Y."/>
            <person name="Zwiers L.-H."/>
            <person name="Turgeon B."/>
            <person name="Goodwin S."/>
            <person name="Spatafora J."/>
            <person name="Crous P."/>
            <person name="Grigoriev I."/>
        </authorList>
    </citation>
    <scope>NUCLEOTIDE SEQUENCE</scope>
    <source>
        <strain evidence="9">CBS 115976</strain>
    </source>
</reference>